<dbReference type="InterPro" id="IPR020846">
    <property type="entry name" value="MFS_dom"/>
</dbReference>
<dbReference type="EMBL" id="SPUK01000001">
    <property type="protein sequence ID" value="TQW00358.1"/>
    <property type="molecule type" value="Genomic_DNA"/>
</dbReference>
<feature type="transmembrane region" description="Helical" evidence="7">
    <location>
        <begin position="360"/>
        <end position="378"/>
    </location>
</feature>
<feature type="transmembrane region" description="Helical" evidence="7">
    <location>
        <begin position="441"/>
        <end position="466"/>
    </location>
</feature>
<dbReference type="AlphaFoldDB" id="A0A545VF54"/>
<dbReference type="Proteomes" id="UP000315783">
    <property type="component" value="Unassembled WGS sequence"/>
</dbReference>
<feature type="transmembrane region" description="Helical" evidence="7">
    <location>
        <begin position="105"/>
        <end position="123"/>
    </location>
</feature>
<dbReference type="InterPro" id="IPR011701">
    <property type="entry name" value="MFS"/>
</dbReference>
<comment type="caution">
    <text evidence="9">The sequence shown here is derived from an EMBL/GenBank/DDBJ whole genome shotgun (WGS) entry which is preliminary data.</text>
</comment>
<evidence type="ECO:0000256" key="5">
    <source>
        <dbReference type="ARBA" id="ARBA00023136"/>
    </source>
</evidence>
<sequence>MVLWARSSGKPPLWLAIRSSSAIITLTVSFAVFTDVFLYAVVVPVIPFTLESRIGVASDRAIWGWMADRYQNRRIPMLVGLLWLLAATLLLCLSSNIAMLLIARILQGLSAAMTWSVGLALLIDSVDKRHVGRAAGWTSTALTLGILLGPLIGGIVYDRAGNYAVFGICFGLIGIDIVLRLMIIEVKDARKWISREPEPEPTTVTTALTACEAGTAQNATSADPAASTSQAGKEPGTLEEGSSVIERRQSKGAFSIAGKNGILGLLRKRRMLCALFGVIIQAATQTSFDAIMPLQVHDIFHWNAIGGGLIFLPIVLPTFLSPLIGGLSDRYGPRWFTAGGFLFCVPFFVCFRFVTENTISHKVMLCGLLAAVGLGEAFQVAPLMAEISWAAEEGRDEADDEAGAVPYAQAYALYNISFAAGAIFGPLLSGMVRESAGFGTVGWSLAILNGFTALVMLNWVGGAPLYRFRQGMKREDSKEAVGSSTPASSTVEGGPQGNVEEKSHATAAGQ</sequence>
<evidence type="ECO:0000256" key="6">
    <source>
        <dbReference type="SAM" id="MobiDB-lite"/>
    </source>
</evidence>
<dbReference type="InterPro" id="IPR050930">
    <property type="entry name" value="MFS_Vesicular_Transporter"/>
</dbReference>
<dbReference type="GO" id="GO:0016020">
    <property type="term" value="C:membrane"/>
    <property type="evidence" value="ECO:0007669"/>
    <property type="project" value="UniProtKB-SubCell"/>
</dbReference>
<keyword evidence="2" id="KW-0813">Transport</keyword>
<proteinExistence type="predicted"/>
<dbReference type="STRING" id="43265.A0A545VF54"/>
<reference evidence="9 10" key="1">
    <citation type="journal article" date="2019" name="Appl. Microbiol. Biotechnol.">
        <title>Genome sequence of Isaria javanica and comparative genome analysis insights into family S53 peptidase evolution in fungal entomopathogens.</title>
        <authorList>
            <person name="Lin R."/>
            <person name="Zhang X."/>
            <person name="Xin B."/>
            <person name="Zou M."/>
            <person name="Gao Y."/>
            <person name="Qin F."/>
            <person name="Hu Q."/>
            <person name="Xie B."/>
            <person name="Cheng X."/>
        </authorList>
    </citation>
    <scope>NUCLEOTIDE SEQUENCE [LARGE SCALE GENOMIC DNA]</scope>
    <source>
        <strain evidence="9 10">IJ1G</strain>
    </source>
</reference>
<dbReference type="PANTHER" id="PTHR23506">
    <property type="entry name" value="GH10249P"/>
    <property type="match status" value="1"/>
</dbReference>
<protein>
    <submittedName>
        <fullName evidence="9">MFS amine transporter</fullName>
    </submittedName>
</protein>
<keyword evidence="3 7" id="KW-0812">Transmembrane</keyword>
<dbReference type="GO" id="GO:0022857">
    <property type="term" value="F:transmembrane transporter activity"/>
    <property type="evidence" value="ECO:0007669"/>
    <property type="project" value="InterPro"/>
</dbReference>
<feature type="domain" description="Major facilitator superfamily (MFS) profile" evidence="8">
    <location>
        <begin position="1"/>
        <end position="467"/>
    </location>
</feature>
<evidence type="ECO:0000313" key="9">
    <source>
        <dbReference type="EMBL" id="TQW00358.1"/>
    </source>
</evidence>
<evidence type="ECO:0000256" key="4">
    <source>
        <dbReference type="ARBA" id="ARBA00022989"/>
    </source>
</evidence>
<gene>
    <name evidence="9" type="ORF">IF1G_00289</name>
</gene>
<feature type="transmembrane region" description="Helical" evidence="7">
    <location>
        <begin position="163"/>
        <end position="183"/>
    </location>
</feature>
<dbReference type="InterPro" id="IPR036259">
    <property type="entry name" value="MFS_trans_sf"/>
</dbReference>
<feature type="transmembrane region" description="Helical" evidence="7">
    <location>
        <begin position="77"/>
        <end position="99"/>
    </location>
</feature>
<evidence type="ECO:0000256" key="2">
    <source>
        <dbReference type="ARBA" id="ARBA00022448"/>
    </source>
</evidence>
<feature type="compositionally biased region" description="Polar residues" evidence="6">
    <location>
        <begin position="219"/>
        <end position="231"/>
    </location>
</feature>
<keyword evidence="10" id="KW-1185">Reference proteome</keyword>
<dbReference type="Gene3D" id="1.20.1250.20">
    <property type="entry name" value="MFS general substrate transporter like domains"/>
    <property type="match status" value="2"/>
</dbReference>
<evidence type="ECO:0000313" key="10">
    <source>
        <dbReference type="Proteomes" id="UP000315783"/>
    </source>
</evidence>
<evidence type="ECO:0000256" key="1">
    <source>
        <dbReference type="ARBA" id="ARBA00004141"/>
    </source>
</evidence>
<evidence type="ECO:0000256" key="7">
    <source>
        <dbReference type="SAM" id="Phobius"/>
    </source>
</evidence>
<dbReference type="CDD" id="cd17325">
    <property type="entry name" value="MFS_MdtG_SLC18_like"/>
    <property type="match status" value="1"/>
</dbReference>
<feature type="transmembrane region" description="Helical" evidence="7">
    <location>
        <begin position="411"/>
        <end position="429"/>
    </location>
</feature>
<organism evidence="9 10">
    <name type="scientific">Cordyceps javanica</name>
    <dbReference type="NCBI Taxonomy" id="43265"/>
    <lineage>
        <taxon>Eukaryota</taxon>
        <taxon>Fungi</taxon>
        <taxon>Dikarya</taxon>
        <taxon>Ascomycota</taxon>
        <taxon>Pezizomycotina</taxon>
        <taxon>Sordariomycetes</taxon>
        <taxon>Hypocreomycetidae</taxon>
        <taxon>Hypocreales</taxon>
        <taxon>Cordycipitaceae</taxon>
        <taxon>Cordyceps</taxon>
    </lineage>
</organism>
<dbReference type="Pfam" id="PF07690">
    <property type="entry name" value="MFS_1"/>
    <property type="match status" value="1"/>
</dbReference>
<dbReference type="OrthoDB" id="5086884at2759"/>
<feature type="compositionally biased region" description="Polar residues" evidence="6">
    <location>
        <begin position="482"/>
        <end position="491"/>
    </location>
</feature>
<feature type="region of interest" description="Disordered" evidence="6">
    <location>
        <begin position="475"/>
        <end position="510"/>
    </location>
</feature>
<comment type="subcellular location">
    <subcellularLocation>
        <location evidence="1">Membrane</location>
        <topology evidence="1">Multi-pass membrane protein</topology>
    </subcellularLocation>
</comment>
<dbReference type="SUPFAM" id="SSF103473">
    <property type="entry name" value="MFS general substrate transporter"/>
    <property type="match status" value="1"/>
</dbReference>
<feature type="region of interest" description="Disordered" evidence="6">
    <location>
        <begin position="219"/>
        <end position="242"/>
    </location>
</feature>
<dbReference type="PANTHER" id="PTHR23506:SF23">
    <property type="entry name" value="GH10249P"/>
    <property type="match status" value="1"/>
</dbReference>
<feature type="transmembrane region" description="Helical" evidence="7">
    <location>
        <begin position="12"/>
        <end position="31"/>
    </location>
</feature>
<accession>A0A545VF54</accession>
<evidence type="ECO:0000259" key="8">
    <source>
        <dbReference type="PROSITE" id="PS50850"/>
    </source>
</evidence>
<keyword evidence="5 7" id="KW-0472">Membrane</keyword>
<feature type="transmembrane region" description="Helical" evidence="7">
    <location>
        <begin position="300"/>
        <end position="323"/>
    </location>
</feature>
<name>A0A545VF54_9HYPO</name>
<dbReference type="PROSITE" id="PS50850">
    <property type="entry name" value="MFS"/>
    <property type="match status" value="1"/>
</dbReference>
<feature type="transmembrane region" description="Helical" evidence="7">
    <location>
        <begin position="335"/>
        <end position="354"/>
    </location>
</feature>
<feature type="transmembrane region" description="Helical" evidence="7">
    <location>
        <begin position="135"/>
        <end position="157"/>
    </location>
</feature>
<evidence type="ECO:0000256" key="3">
    <source>
        <dbReference type="ARBA" id="ARBA00022692"/>
    </source>
</evidence>
<keyword evidence="4 7" id="KW-1133">Transmembrane helix</keyword>